<feature type="region of interest" description="Disordered" evidence="1">
    <location>
        <begin position="86"/>
        <end position="107"/>
    </location>
</feature>
<name>A0A839EZX1_9GAMM</name>
<feature type="transmembrane region" description="Helical" evidence="2">
    <location>
        <begin position="183"/>
        <end position="205"/>
    </location>
</feature>
<evidence type="ECO:0000313" key="3">
    <source>
        <dbReference type="EMBL" id="MBA8888223.1"/>
    </source>
</evidence>
<proteinExistence type="predicted"/>
<sequence length="228" mass="24613">MRRLRREDEVARIRERLLRFGFPRMRMLLLVLLTGGSGLLASWLLLRAGLVSMPLRYLLALCIAYAIFLLLVRLFVEHVDPGPDVPGDPARPYSGGSGSGRADAGASSAQGHDAGLFDGIGAVDEALPLVLLVVAVIAIAFAALWIVVSAPTLFAELLVDGALSATLYRRLRGLETRHWLDTALRHTIGPFLVTAIVLVAFAFAVQHYRPHAHSLGDAFARGSDVSAQ</sequence>
<gene>
    <name evidence="3" type="ORF">FHW12_002447</name>
</gene>
<protein>
    <submittedName>
        <fullName evidence="3">Uncharacterized protein</fullName>
    </submittedName>
</protein>
<evidence type="ECO:0000256" key="1">
    <source>
        <dbReference type="SAM" id="MobiDB-lite"/>
    </source>
</evidence>
<dbReference type="Proteomes" id="UP000550401">
    <property type="component" value="Unassembled WGS sequence"/>
</dbReference>
<comment type="caution">
    <text evidence="3">The sequence shown here is derived from an EMBL/GenBank/DDBJ whole genome shotgun (WGS) entry which is preliminary data.</text>
</comment>
<feature type="transmembrane region" description="Helical" evidence="2">
    <location>
        <begin position="57"/>
        <end position="76"/>
    </location>
</feature>
<accession>A0A839EZX1</accession>
<evidence type="ECO:0000313" key="4">
    <source>
        <dbReference type="Proteomes" id="UP000550401"/>
    </source>
</evidence>
<keyword evidence="2" id="KW-0472">Membrane</keyword>
<feature type="transmembrane region" description="Helical" evidence="2">
    <location>
        <begin position="126"/>
        <end position="147"/>
    </location>
</feature>
<dbReference type="EMBL" id="JACGXL010000003">
    <property type="protein sequence ID" value="MBA8888223.1"/>
    <property type="molecule type" value="Genomic_DNA"/>
</dbReference>
<dbReference type="RefSeq" id="WP_182531274.1">
    <property type="nucleotide sequence ID" value="NZ_JACGXL010000003.1"/>
</dbReference>
<keyword evidence="2" id="KW-0812">Transmembrane</keyword>
<keyword evidence="4" id="KW-1185">Reference proteome</keyword>
<organism evidence="3 4">
    <name type="scientific">Dokdonella fugitiva</name>
    <dbReference type="NCBI Taxonomy" id="328517"/>
    <lineage>
        <taxon>Bacteria</taxon>
        <taxon>Pseudomonadati</taxon>
        <taxon>Pseudomonadota</taxon>
        <taxon>Gammaproteobacteria</taxon>
        <taxon>Lysobacterales</taxon>
        <taxon>Rhodanobacteraceae</taxon>
        <taxon>Dokdonella</taxon>
    </lineage>
</organism>
<keyword evidence="2" id="KW-1133">Transmembrane helix</keyword>
<reference evidence="3 4" key="1">
    <citation type="submission" date="2020-07" db="EMBL/GenBank/DDBJ databases">
        <title>Genomic Encyclopedia of Type Strains, Phase IV (KMG-V): Genome sequencing to study the core and pangenomes of soil and plant-associated prokaryotes.</title>
        <authorList>
            <person name="Whitman W."/>
        </authorList>
    </citation>
    <scope>NUCLEOTIDE SEQUENCE [LARGE SCALE GENOMIC DNA]</scope>
    <source>
        <strain evidence="3 4">RH2WT43</strain>
    </source>
</reference>
<dbReference type="AlphaFoldDB" id="A0A839EZX1"/>
<evidence type="ECO:0000256" key="2">
    <source>
        <dbReference type="SAM" id="Phobius"/>
    </source>
</evidence>